<dbReference type="GeneID" id="92903274"/>
<dbReference type="Pfam" id="PF07690">
    <property type="entry name" value="MFS_1"/>
    <property type="match status" value="1"/>
</dbReference>
<keyword evidence="6 7" id="KW-0472">Membrane</keyword>
<evidence type="ECO:0000256" key="6">
    <source>
        <dbReference type="ARBA" id="ARBA00023136"/>
    </source>
</evidence>
<feature type="transmembrane region" description="Helical" evidence="7">
    <location>
        <begin position="274"/>
        <end position="291"/>
    </location>
</feature>
<dbReference type="PANTHER" id="PTHR43124">
    <property type="entry name" value="PURINE EFFLUX PUMP PBUE"/>
    <property type="match status" value="1"/>
</dbReference>
<protein>
    <submittedName>
        <fullName evidence="10">MFS transporter</fullName>
    </submittedName>
</protein>
<dbReference type="PANTHER" id="PTHR43124:SF3">
    <property type="entry name" value="CHLORAMPHENICOL EFFLUX PUMP RV0191"/>
    <property type="match status" value="1"/>
</dbReference>
<dbReference type="InterPro" id="IPR036259">
    <property type="entry name" value="MFS_trans_sf"/>
</dbReference>
<evidence type="ECO:0000256" key="4">
    <source>
        <dbReference type="ARBA" id="ARBA00022692"/>
    </source>
</evidence>
<reference evidence="11" key="2">
    <citation type="submission" date="2016-01" db="EMBL/GenBank/DDBJ databases">
        <title>Six Aerococcus type strain genome sequencing and assembly using PacBio and Illumina Hiseq.</title>
        <authorList>
            <person name="Carkaci D."/>
            <person name="Dargis R."/>
            <person name="Nielsen X.C."/>
            <person name="Skovgaard O."/>
            <person name="Fuursted K."/>
            <person name="Christensen J.J."/>
        </authorList>
    </citation>
    <scope>NUCLEOTIDE SEQUENCE [LARGE SCALE GENOMIC DNA]</scope>
    <source>
        <strain evidence="11">CCUG43001</strain>
    </source>
</reference>
<dbReference type="EMBL" id="PKGY01000006">
    <property type="protein sequence ID" value="PKZ20790.1"/>
    <property type="molecule type" value="Genomic_DNA"/>
</dbReference>
<dbReference type="KEGG" id="asan:AWM72_04215"/>
<dbReference type="GO" id="GO:0022857">
    <property type="term" value="F:transmembrane transporter activity"/>
    <property type="evidence" value="ECO:0007669"/>
    <property type="project" value="InterPro"/>
</dbReference>
<keyword evidence="3" id="KW-1003">Cell membrane</keyword>
<name>A0A0X8FAY0_9LACT</name>
<evidence type="ECO:0000313" key="12">
    <source>
        <dbReference type="Proteomes" id="UP000234239"/>
    </source>
</evidence>
<feature type="transmembrane region" description="Helical" evidence="7">
    <location>
        <begin position="246"/>
        <end position="267"/>
    </location>
</feature>
<feature type="domain" description="Major facilitator superfamily (MFS) profile" evidence="8">
    <location>
        <begin position="16"/>
        <end position="385"/>
    </location>
</feature>
<accession>A0A0X8FAY0</accession>
<gene>
    <name evidence="9" type="ORF">AWM72_04215</name>
    <name evidence="10" type="ORF">CYJ28_09215</name>
</gene>
<dbReference type="Proteomes" id="UP000069912">
    <property type="component" value="Chromosome"/>
</dbReference>
<keyword evidence="5 7" id="KW-1133">Transmembrane helix</keyword>
<sequence>MTRSLRGNDQAMPWPVILLMSVITLLAIISELLPAGLLREMGESLSADYSMVGQFVGAYALTAALGAIPVTRLVTKVNRRPLLIAVVLGFGLGNLLTAISPYFWLVMGARLIGGVCAGLMWSMLAAYTLQMVPAAHAGRAVTLVFSGSTIGLSLGVPLMTYIGQAMHWRLAFGMVALGFFIVAALGYKLLPSVPGQSSAHLISPKDMVKNRNVMMVVVLTFLFVCAHYTSYVYIQMIAERLGMGLQAMQIVFGLGAICAVVAVARLIDDHLKSIMLTVFIIGIIAMAIFIWGASSLWLGFIGMFLWGLSFGPISTLMQTATTRQTSEGQDIAISLQTTSFDLSIMIASGVGAFLLKSFGLSATLLFAIFMFVLGLALVVTHPKNFE</sequence>
<feature type="transmembrane region" description="Helical" evidence="7">
    <location>
        <begin position="82"/>
        <end position="105"/>
    </location>
</feature>
<evidence type="ECO:0000259" key="8">
    <source>
        <dbReference type="PROSITE" id="PS50850"/>
    </source>
</evidence>
<dbReference type="PROSITE" id="PS50850">
    <property type="entry name" value="MFS"/>
    <property type="match status" value="1"/>
</dbReference>
<evidence type="ECO:0000313" key="10">
    <source>
        <dbReference type="EMBL" id="PKZ20790.1"/>
    </source>
</evidence>
<feature type="transmembrane region" description="Helical" evidence="7">
    <location>
        <begin position="211"/>
        <end position="234"/>
    </location>
</feature>
<dbReference type="InterPro" id="IPR050189">
    <property type="entry name" value="MFS_Efflux_Transporters"/>
</dbReference>
<dbReference type="Proteomes" id="UP000234239">
    <property type="component" value="Unassembled WGS sequence"/>
</dbReference>
<feature type="transmembrane region" description="Helical" evidence="7">
    <location>
        <begin position="297"/>
        <end position="319"/>
    </location>
</feature>
<evidence type="ECO:0000313" key="9">
    <source>
        <dbReference type="EMBL" id="AMB94021.1"/>
    </source>
</evidence>
<organism evidence="9 11">
    <name type="scientific">Aerococcus sanguinicola</name>
    <dbReference type="NCBI Taxonomy" id="119206"/>
    <lineage>
        <taxon>Bacteria</taxon>
        <taxon>Bacillati</taxon>
        <taxon>Bacillota</taxon>
        <taxon>Bacilli</taxon>
        <taxon>Lactobacillales</taxon>
        <taxon>Aerococcaceae</taxon>
        <taxon>Aerococcus</taxon>
    </lineage>
</organism>
<evidence type="ECO:0000256" key="1">
    <source>
        <dbReference type="ARBA" id="ARBA00004651"/>
    </source>
</evidence>
<dbReference type="CDD" id="cd17324">
    <property type="entry name" value="MFS_NepI_like"/>
    <property type="match status" value="1"/>
</dbReference>
<dbReference type="AlphaFoldDB" id="A0A0X8FAY0"/>
<feature type="transmembrane region" description="Helical" evidence="7">
    <location>
        <begin position="49"/>
        <end position="70"/>
    </location>
</feature>
<reference evidence="10 12" key="3">
    <citation type="submission" date="2017-12" db="EMBL/GenBank/DDBJ databases">
        <title>Phylogenetic diversity of female urinary microbiome.</title>
        <authorList>
            <person name="Thomas-White K."/>
            <person name="Wolfe A.J."/>
        </authorList>
    </citation>
    <scope>NUCLEOTIDE SEQUENCE [LARGE SCALE GENOMIC DNA]</scope>
    <source>
        <strain evidence="10 12">UMB0139</strain>
    </source>
</reference>
<dbReference type="InterPro" id="IPR011701">
    <property type="entry name" value="MFS"/>
</dbReference>
<evidence type="ECO:0000256" key="3">
    <source>
        <dbReference type="ARBA" id="ARBA00022475"/>
    </source>
</evidence>
<comment type="subcellular location">
    <subcellularLocation>
        <location evidence="1">Cell membrane</location>
        <topology evidence="1">Multi-pass membrane protein</topology>
    </subcellularLocation>
</comment>
<keyword evidence="4 7" id="KW-0812">Transmembrane</keyword>
<reference evidence="9 11" key="1">
    <citation type="journal article" date="2016" name="Genome Announc.">
        <title>Complete Genome Sequences of Aerococcus christensenii CCUG 28831T, Aerococcus sanguinicola CCUG 43001T, Aerococcus urinae CCUG 36881T, Aerococcus urinaeequi CCUG 28094T, Aerococcus urinaehominis CCUG 42038 BT, and Aerococcus viridans CCUG 4311T.</title>
        <authorList>
            <person name="Carkaci D."/>
            <person name="Dargis R."/>
            <person name="Nielsen X.C."/>
            <person name="Skovgaard O."/>
            <person name="Fuursted K."/>
            <person name="Christensen J.J."/>
        </authorList>
    </citation>
    <scope>NUCLEOTIDE SEQUENCE [LARGE SCALE GENOMIC DNA]</scope>
    <source>
        <strain evidence="9 11">CCUG43001</strain>
    </source>
</reference>
<feature type="transmembrane region" description="Helical" evidence="7">
    <location>
        <begin position="12"/>
        <end position="29"/>
    </location>
</feature>
<keyword evidence="11" id="KW-1185">Reference proteome</keyword>
<dbReference type="OrthoDB" id="9788453at2"/>
<dbReference type="EMBL" id="CP014160">
    <property type="protein sequence ID" value="AMB94021.1"/>
    <property type="molecule type" value="Genomic_DNA"/>
</dbReference>
<dbReference type="RefSeq" id="WP_067973704.1">
    <property type="nucleotide sequence ID" value="NZ_CAJHKM010000005.1"/>
</dbReference>
<keyword evidence="2" id="KW-0813">Transport</keyword>
<evidence type="ECO:0000256" key="5">
    <source>
        <dbReference type="ARBA" id="ARBA00022989"/>
    </source>
</evidence>
<evidence type="ECO:0000256" key="2">
    <source>
        <dbReference type="ARBA" id="ARBA00022448"/>
    </source>
</evidence>
<dbReference type="Gene3D" id="1.20.1250.20">
    <property type="entry name" value="MFS general substrate transporter like domains"/>
    <property type="match status" value="1"/>
</dbReference>
<feature type="transmembrane region" description="Helical" evidence="7">
    <location>
        <begin position="331"/>
        <end position="354"/>
    </location>
</feature>
<proteinExistence type="predicted"/>
<feature type="transmembrane region" description="Helical" evidence="7">
    <location>
        <begin position="141"/>
        <end position="162"/>
    </location>
</feature>
<dbReference type="SUPFAM" id="SSF103473">
    <property type="entry name" value="MFS general substrate transporter"/>
    <property type="match status" value="1"/>
</dbReference>
<feature type="transmembrane region" description="Helical" evidence="7">
    <location>
        <begin position="111"/>
        <end position="129"/>
    </location>
</feature>
<dbReference type="GO" id="GO:0005886">
    <property type="term" value="C:plasma membrane"/>
    <property type="evidence" value="ECO:0007669"/>
    <property type="project" value="UniProtKB-SubCell"/>
</dbReference>
<feature type="transmembrane region" description="Helical" evidence="7">
    <location>
        <begin position="360"/>
        <end position="380"/>
    </location>
</feature>
<evidence type="ECO:0000313" key="11">
    <source>
        <dbReference type="Proteomes" id="UP000069912"/>
    </source>
</evidence>
<evidence type="ECO:0000256" key="7">
    <source>
        <dbReference type="SAM" id="Phobius"/>
    </source>
</evidence>
<dbReference type="InterPro" id="IPR020846">
    <property type="entry name" value="MFS_dom"/>
</dbReference>
<feature type="transmembrane region" description="Helical" evidence="7">
    <location>
        <begin position="168"/>
        <end position="190"/>
    </location>
</feature>